<feature type="binding site" evidence="5">
    <location>
        <position position="281"/>
    </location>
    <ligand>
        <name>ATP</name>
        <dbReference type="ChEBI" id="CHEBI:30616"/>
    </ligand>
</feature>
<dbReference type="SUPFAM" id="SSF81606">
    <property type="entry name" value="PP2C-like"/>
    <property type="match status" value="1"/>
</dbReference>
<dbReference type="PROSITE" id="PS51746">
    <property type="entry name" value="PPM_2"/>
    <property type="match status" value="1"/>
</dbReference>
<feature type="region of interest" description="Disordered" evidence="6">
    <location>
        <begin position="427"/>
        <end position="446"/>
    </location>
</feature>
<dbReference type="Proteomes" id="UP001190700">
    <property type="component" value="Unassembled WGS sequence"/>
</dbReference>
<feature type="compositionally biased region" description="Basic and acidic residues" evidence="6">
    <location>
        <begin position="101"/>
        <end position="111"/>
    </location>
</feature>
<keyword evidence="1" id="KW-0808">Transferase</keyword>
<evidence type="ECO:0000256" key="6">
    <source>
        <dbReference type="SAM" id="MobiDB-lite"/>
    </source>
</evidence>
<evidence type="ECO:0000259" key="7">
    <source>
        <dbReference type="PROSITE" id="PS50011"/>
    </source>
</evidence>
<feature type="region of interest" description="Disordered" evidence="6">
    <location>
        <begin position="660"/>
        <end position="687"/>
    </location>
</feature>
<dbReference type="Gene3D" id="1.10.510.10">
    <property type="entry name" value="Transferase(Phosphotransferase) domain 1"/>
    <property type="match status" value="1"/>
</dbReference>
<dbReference type="AlphaFoldDB" id="A0AAE0BUY8"/>
<feature type="domain" description="Protein kinase" evidence="7">
    <location>
        <begin position="251"/>
        <end position="655"/>
    </location>
</feature>
<dbReference type="Pfam" id="PF00481">
    <property type="entry name" value="PP2C"/>
    <property type="match status" value="2"/>
</dbReference>
<dbReference type="InterPro" id="IPR000719">
    <property type="entry name" value="Prot_kinase_dom"/>
</dbReference>
<dbReference type="GO" id="GO:0005524">
    <property type="term" value="F:ATP binding"/>
    <property type="evidence" value="ECO:0007669"/>
    <property type="project" value="UniProtKB-UniRule"/>
</dbReference>
<dbReference type="GO" id="GO:0004672">
    <property type="term" value="F:protein kinase activity"/>
    <property type="evidence" value="ECO:0007669"/>
    <property type="project" value="InterPro"/>
</dbReference>
<reference evidence="9 10" key="1">
    <citation type="journal article" date="2015" name="Genome Biol. Evol.">
        <title>Comparative Genomics of a Bacterivorous Green Alga Reveals Evolutionary Causalities and Consequences of Phago-Mixotrophic Mode of Nutrition.</title>
        <authorList>
            <person name="Burns J.A."/>
            <person name="Paasch A."/>
            <person name="Narechania A."/>
            <person name="Kim E."/>
        </authorList>
    </citation>
    <scope>NUCLEOTIDE SEQUENCE [LARGE SCALE GENOMIC DNA]</scope>
    <source>
        <strain evidence="9 10">PLY_AMNH</strain>
    </source>
</reference>
<evidence type="ECO:0000313" key="10">
    <source>
        <dbReference type="Proteomes" id="UP001190700"/>
    </source>
</evidence>
<evidence type="ECO:0000256" key="3">
    <source>
        <dbReference type="ARBA" id="ARBA00022777"/>
    </source>
</evidence>
<dbReference type="Pfam" id="PF00069">
    <property type="entry name" value="Pkinase"/>
    <property type="match status" value="1"/>
</dbReference>
<organism evidence="9 10">
    <name type="scientific">Cymbomonas tetramitiformis</name>
    <dbReference type="NCBI Taxonomy" id="36881"/>
    <lineage>
        <taxon>Eukaryota</taxon>
        <taxon>Viridiplantae</taxon>
        <taxon>Chlorophyta</taxon>
        <taxon>Pyramimonadophyceae</taxon>
        <taxon>Pyramimonadales</taxon>
        <taxon>Pyramimonadaceae</taxon>
        <taxon>Cymbomonas</taxon>
    </lineage>
</organism>
<dbReference type="InterPro" id="IPR001932">
    <property type="entry name" value="PPM-type_phosphatase-like_dom"/>
</dbReference>
<evidence type="ECO:0000256" key="4">
    <source>
        <dbReference type="ARBA" id="ARBA00022840"/>
    </source>
</evidence>
<dbReference type="PROSITE" id="PS00107">
    <property type="entry name" value="PROTEIN_KINASE_ATP"/>
    <property type="match status" value="1"/>
</dbReference>
<dbReference type="PROSITE" id="PS50011">
    <property type="entry name" value="PROTEIN_KINASE_DOM"/>
    <property type="match status" value="1"/>
</dbReference>
<gene>
    <name evidence="9" type="ORF">CYMTET_47633</name>
</gene>
<dbReference type="InterPro" id="IPR036457">
    <property type="entry name" value="PPM-type-like_dom_sf"/>
</dbReference>
<feature type="region of interest" description="Disordered" evidence="6">
    <location>
        <begin position="1"/>
        <end position="23"/>
    </location>
</feature>
<dbReference type="InterPro" id="IPR011009">
    <property type="entry name" value="Kinase-like_dom_sf"/>
</dbReference>
<dbReference type="SMART" id="SM00220">
    <property type="entry name" value="S_TKc"/>
    <property type="match status" value="1"/>
</dbReference>
<dbReference type="Gene3D" id="3.60.40.10">
    <property type="entry name" value="PPM-type phosphatase domain"/>
    <property type="match status" value="1"/>
</dbReference>
<name>A0AAE0BUY8_9CHLO</name>
<evidence type="ECO:0000313" key="9">
    <source>
        <dbReference type="EMBL" id="KAK3242688.1"/>
    </source>
</evidence>
<dbReference type="PROSITE" id="PS00108">
    <property type="entry name" value="PROTEIN_KINASE_ST"/>
    <property type="match status" value="1"/>
</dbReference>
<dbReference type="EMBL" id="LGRX02033135">
    <property type="protein sequence ID" value="KAK3242688.1"/>
    <property type="molecule type" value="Genomic_DNA"/>
</dbReference>
<dbReference type="PANTHER" id="PTHR47992">
    <property type="entry name" value="PROTEIN PHOSPHATASE"/>
    <property type="match status" value="1"/>
</dbReference>
<evidence type="ECO:0000259" key="8">
    <source>
        <dbReference type="PROSITE" id="PS51746"/>
    </source>
</evidence>
<evidence type="ECO:0000256" key="1">
    <source>
        <dbReference type="ARBA" id="ARBA00022679"/>
    </source>
</evidence>
<feature type="region of interest" description="Disordered" evidence="6">
    <location>
        <begin position="101"/>
        <end position="133"/>
    </location>
</feature>
<dbReference type="SUPFAM" id="SSF56112">
    <property type="entry name" value="Protein kinase-like (PK-like)"/>
    <property type="match status" value="1"/>
</dbReference>
<dbReference type="CDD" id="cd00143">
    <property type="entry name" value="PP2Cc"/>
    <property type="match status" value="1"/>
</dbReference>
<dbReference type="InterPro" id="IPR017441">
    <property type="entry name" value="Protein_kinase_ATP_BS"/>
</dbReference>
<sequence>MDPMYELPGGGQSAGNADGPLAPALTEISENEALSPSSRAVLTSSYQLHEFLCYIGNENSSEDRQAHLLEQGSARSASAASELSARPPLPALTYLEPSDARTHALDPDSERPLLPGSTPPRPEDDDDAVTPDADTVEAFPGLLYYTAPSGHGLRPAFSSPSLCTEFQGEAMHELLPGESAPGTVVLLPETAPSEGHPEAHILQRIPGDMDTLMSTPYGTGQLATRAKGAGEAPPSSAQGINIHGSRQRPFYACSGIVGKGAYGEAWRGVALDGRGTPVVLKRLWLQVDPSVRLEGMREVFFGELLHWQGPRGTPHVGFSASGSGGSLQNGVGAHLARYLAHFDEAATHSMWIVYHDEGDSLYQRVFCTLPGPSPVVVPSEAWKRMRASPKELRHVMRHVLQALEALHTLGVTHRDVKLENLFVAREGAGGGSATGDATTPLSTGDGEDARQCLPVVRLGDFGSAVTVPLTRELRQMFPYGEPTVDDETGRCQPPEALDEEVQPQDHVRPPSYDMWGAGILWLELLLGTTDVWNRLVATARPVVLRRLRGSSAGRPSPHGERHAAVMLGLQLLGFMAPPPTATQSRRDVAMAQATPWEERSPDEAAEIGLCALKAADELGLGLQADVHALCLLRELLHPDPAQRISAEEALRHPYFAQEDPLLGTPGREGPELQLTPPGGSGGGLRLSAMPQLAEPGEVAPILCGVVQMQGLREQMEDRSVVARLLEGRFLLAACFDGHNGDAIAERLRLKLPGAVQSNLEEGMSPEWALRRALLDLDRYVKAKPIGGPQTGSTAVCVLIGTLPGETEECWRHRIWVASVGDSRAILGQRQDPRDWVPVPGSRVAWDGGEGTVAEVRSPAAGSTSGARLLVNVEEVGKEGGAAVRQKWLMAHKARNAYGQCVLATRITEDHKPDAEGELQRIAATATTHSTALESVLELPEGGGGTARVCGLAVSRSIGARAYTPFVIPDPDVSEVSQVAAGTAAGDVWALLLCSDGVWDVLTDQQAVEVVMSPNMTSPRGPDFARAETDHEMQRMAKAVAQEALNRGSRDNITCVLLKIKWGECIPLLNYD</sequence>
<dbReference type="InterPro" id="IPR015655">
    <property type="entry name" value="PP2C"/>
</dbReference>
<feature type="domain" description="PPM-type phosphatase" evidence="8">
    <location>
        <begin position="702"/>
        <end position="1059"/>
    </location>
</feature>
<keyword evidence="10" id="KW-1185">Reference proteome</keyword>
<dbReference type="SMART" id="SM00332">
    <property type="entry name" value="PP2Cc"/>
    <property type="match status" value="1"/>
</dbReference>
<comment type="caution">
    <text evidence="9">The sequence shown here is derived from an EMBL/GenBank/DDBJ whole genome shotgun (WGS) entry which is preliminary data.</text>
</comment>
<evidence type="ECO:0000256" key="5">
    <source>
        <dbReference type="PROSITE-ProRule" id="PRU10141"/>
    </source>
</evidence>
<keyword evidence="3" id="KW-0418">Kinase</keyword>
<dbReference type="InterPro" id="IPR008271">
    <property type="entry name" value="Ser/Thr_kinase_AS"/>
</dbReference>
<proteinExistence type="predicted"/>
<keyword evidence="2 5" id="KW-0547">Nucleotide-binding</keyword>
<accession>A0AAE0BUY8</accession>
<keyword evidence="4 5" id="KW-0067">ATP-binding</keyword>
<evidence type="ECO:0000256" key="2">
    <source>
        <dbReference type="ARBA" id="ARBA00022741"/>
    </source>
</evidence>
<dbReference type="GO" id="GO:0004722">
    <property type="term" value="F:protein serine/threonine phosphatase activity"/>
    <property type="evidence" value="ECO:0007669"/>
    <property type="project" value="InterPro"/>
</dbReference>
<protein>
    <submittedName>
        <fullName evidence="9">Uncharacterized protein</fullName>
    </submittedName>
</protein>